<sequence length="543" mass="63379">MSSSPFLSLPPELRHMIYKYYYTTTDGYFLQPVSRRLAAANGKPLDLALMYTCRFIAYETRDLPLLYNDVSISTVYDHELRPWAGRFDYLLCAQLQQQVNLVLLLGNRFLNEQTWVRIEQNFPWFTPHLRDALSQHRRGQDQFDMRHIECWHFTNSFTYSVDPFRRRASGIFALCEALEFTLRNLAQRATSDFDRAVNDALPDWEYSGRHRLLNFLDQCFKPWDVPHADALAEMGRKFKDDGLWSTLESWAPNQRQTQEYRAKFRISAASAAIGWLNQLPANKRMCVHSLAIIEDYPSVGRQECHAAGLVPFCKENPQLRIRHQVSMLNVIFSRALLSRTDSLEDLEEYARHEIGEEAFDQASYVSFSCIVEWLAEIISLPKAGMPDGSYTFTLDGEPIVELCSEIFQEVVLRKEAMRMTTERSLPSLARDDRLYIGLQLHRGHGNAFAQLIDNSSFIKTNFNPGQLWNAEKMLAEFRQTGVWNFYGKYKSVRMLFKFPRPPSTNIVPRLGALVMENYESRPCPRRQNTQKRIQRHWRGRRQH</sequence>
<feature type="region of interest" description="Disordered" evidence="1">
    <location>
        <begin position="522"/>
        <end position="543"/>
    </location>
</feature>
<dbReference type="PANTHER" id="PTHR42085:SF1">
    <property type="entry name" value="F-BOX DOMAIN-CONTAINING PROTEIN"/>
    <property type="match status" value="1"/>
</dbReference>
<dbReference type="EMBL" id="SRMI01000003">
    <property type="protein sequence ID" value="TVY74380.1"/>
    <property type="molecule type" value="Genomic_DNA"/>
</dbReference>
<dbReference type="PANTHER" id="PTHR42085">
    <property type="entry name" value="F-BOX DOMAIN-CONTAINING PROTEIN"/>
    <property type="match status" value="1"/>
</dbReference>
<evidence type="ECO:0000313" key="2">
    <source>
        <dbReference type="EMBL" id="TVY74380.1"/>
    </source>
</evidence>
<feature type="compositionally biased region" description="Basic residues" evidence="1">
    <location>
        <begin position="528"/>
        <end position="543"/>
    </location>
</feature>
<proteinExistence type="predicted"/>
<dbReference type="Proteomes" id="UP000320707">
    <property type="component" value="Unassembled WGS sequence"/>
</dbReference>
<organism evidence="2 3">
    <name type="scientific">Fusarium oxysporum f. sp. cubense</name>
    <dbReference type="NCBI Taxonomy" id="61366"/>
    <lineage>
        <taxon>Eukaryota</taxon>
        <taxon>Fungi</taxon>
        <taxon>Dikarya</taxon>
        <taxon>Ascomycota</taxon>
        <taxon>Pezizomycotina</taxon>
        <taxon>Sordariomycetes</taxon>
        <taxon>Hypocreomycetidae</taxon>
        <taxon>Hypocreales</taxon>
        <taxon>Nectriaceae</taxon>
        <taxon>Fusarium</taxon>
        <taxon>Fusarium oxysporum species complex</taxon>
    </lineage>
</organism>
<dbReference type="AlphaFoldDB" id="A0A559LJC4"/>
<comment type="caution">
    <text evidence="2">The sequence shown here is derived from an EMBL/GenBank/DDBJ whole genome shotgun (WGS) entry which is preliminary data.</text>
</comment>
<evidence type="ECO:0000256" key="1">
    <source>
        <dbReference type="SAM" id="MobiDB-lite"/>
    </source>
</evidence>
<name>A0A559LJC4_FUSOC</name>
<evidence type="ECO:0000313" key="3">
    <source>
        <dbReference type="Proteomes" id="UP000320707"/>
    </source>
</evidence>
<accession>A0A559LJC4</accession>
<gene>
    <name evidence="2" type="ORF">Focb16_v005184</name>
</gene>
<reference evidence="2 3" key="1">
    <citation type="journal article" date="2019" name="Microbiol. Resour. Announc.">
        <title>High-quality draft genome sequence of Fusarium oxysporum f. sp. cubense strain 160527, a causal agent of Panama disease.</title>
        <authorList>
            <person name="Asai S."/>
            <person name="Ayukawa Y."/>
            <person name="Gan P."/>
            <person name="Masuda S."/>
            <person name="Komatsu K."/>
            <person name="Shirasu K."/>
            <person name="Arie T."/>
        </authorList>
    </citation>
    <scope>NUCLEOTIDE SEQUENCE [LARGE SCALE GENOMIC DNA]</scope>
    <source>
        <strain evidence="2 3">160527</strain>
    </source>
</reference>
<protein>
    <submittedName>
        <fullName evidence="2">Uncharacterized protein</fullName>
    </submittedName>
</protein>
<dbReference type="InterPro" id="IPR038883">
    <property type="entry name" value="AN11006-like"/>
</dbReference>